<proteinExistence type="inferred from homology"/>
<keyword evidence="11" id="KW-1185">Reference proteome</keyword>
<keyword evidence="5 7" id="KW-0063">Aspartyl esterase</keyword>
<comment type="function">
    <text evidence="7">Acts in the modification of cell walls via demethylesterification of cell wall pectin.</text>
</comment>
<dbReference type="Proteomes" id="UP000827721">
    <property type="component" value="Unassembled WGS sequence"/>
</dbReference>
<evidence type="ECO:0000256" key="7">
    <source>
        <dbReference type="RuleBase" id="RU000589"/>
    </source>
</evidence>
<evidence type="ECO:0000313" key="10">
    <source>
        <dbReference type="EMBL" id="KAH7565649.1"/>
    </source>
</evidence>
<comment type="catalytic activity">
    <reaction evidence="7">
        <text>[(1-&gt;4)-alpha-D-galacturonosyl methyl ester](n) + n H2O = [(1-&gt;4)-alpha-D-galacturonosyl](n) + n methanol + n H(+)</text>
        <dbReference type="Rhea" id="RHEA:22380"/>
        <dbReference type="Rhea" id="RHEA-COMP:14570"/>
        <dbReference type="Rhea" id="RHEA-COMP:14573"/>
        <dbReference type="ChEBI" id="CHEBI:15377"/>
        <dbReference type="ChEBI" id="CHEBI:15378"/>
        <dbReference type="ChEBI" id="CHEBI:17790"/>
        <dbReference type="ChEBI" id="CHEBI:140522"/>
        <dbReference type="ChEBI" id="CHEBI:140523"/>
        <dbReference type="EC" id="3.1.1.11"/>
    </reaction>
</comment>
<comment type="subcellular location">
    <subcellularLocation>
        <location evidence="7">Secreted</location>
        <location evidence="7">Cell wall</location>
    </subcellularLocation>
</comment>
<dbReference type="EMBL" id="JAFEMO010000009">
    <property type="protein sequence ID" value="KAH7565649.1"/>
    <property type="molecule type" value="Genomic_DNA"/>
</dbReference>
<dbReference type="CDD" id="cd15798">
    <property type="entry name" value="PMEI-like_3"/>
    <property type="match status" value="1"/>
</dbReference>
<dbReference type="InterPro" id="IPR000070">
    <property type="entry name" value="Pectinesterase_cat"/>
</dbReference>
<keyword evidence="8" id="KW-0472">Membrane</keyword>
<accession>A0ABQ8HN11</accession>
<dbReference type="NCBIfam" id="TIGR01614">
    <property type="entry name" value="PME_inhib"/>
    <property type="match status" value="1"/>
</dbReference>
<keyword evidence="8" id="KW-1133">Transmembrane helix</keyword>
<name>A0ABQ8HN11_9ROSI</name>
<evidence type="ECO:0000256" key="8">
    <source>
        <dbReference type="SAM" id="Phobius"/>
    </source>
</evidence>
<keyword evidence="7" id="KW-0134">Cell wall</keyword>
<keyword evidence="4 7" id="KW-0378">Hydrolase</keyword>
<dbReference type="Pfam" id="PF04043">
    <property type="entry name" value="PMEI"/>
    <property type="match status" value="1"/>
</dbReference>
<dbReference type="InterPro" id="IPR033131">
    <property type="entry name" value="Pectinesterase_Asp_AS"/>
</dbReference>
<dbReference type="Pfam" id="PF01095">
    <property type="entry name" value="Pectinesterase"/>
    <property type="match status" value="1"/>
</dbReference>
<sequence>MDSIKSFKGYGKVDELEEQAFRRKTRKRLIILIVSLVVLVAVVIGAVVGVVVKKNNDDSPSADSVPSVTSSPIKAVCSATQYPDSCYSSIASLEASDNITDPEIIFKLSLKVAINGLSKLLSYPTKLMDQTNDTQVKEALKVCEMVFDDALDRLNDSLSSMEVKEGEKLLSASKIDDIKTWLSSSITDQQTCFDSFEDLDLNATNSRIVSEIKTAMENSTEFASNSLAIGAKILGLLSQFGVPLHRRLLGFQEDMGSTSGYPNWVGPKERRLLQENKPTPDAVVAQDGTGDYTTIKAAVEKVSKKSVKRFVIYVKKGTYKENVVLDKSKWNVMMYGDGKTETIVSGNLNFVDGTPTFATATVAVAGKGFIAKDMKFINTAGPEKHQAVAFRSGSDLSVFYRCAFDAYQDTLYAHSNRQFYRECDITGTVDFIFGNAAVVFQSCNIMPRQPLPNQFNTITAQGKKDPNQNTGISIQKCTISAFDTKLSAMTYLGRPWKQYSTTVIMQSTIGPFLHPLGWKEWVSNVDPPSTIFYAEYQNTGAGSDVTNRVKWAGYKPTLTMDEAAKFTVSTFIQGTDWLPATSVSFEESL</sequence>
<feature type="domain" description="Pectinesterase inhibitor" evidence="9">
    <location>
        <begin position="68"/>
        <end position="229"/>
    </location>
</feature>
<organism evidence="10 11">
    <name type="scientific">Xanthoceras sorbifolium</name>
    <dbReference type="NCBI Taxonomy" id="99658"/>
    <lineage>
        <taxon>Eukaryota</taxon>
        <taxon>Viridiplantae</taxon>
        <taxon>Streptophyta</taxon>
        <taxon>Embryophyta</taxon>
        <taxon>Tracheophyta</taxon>
        <taxon>Spermatophyta</taxon>
        <taxon>Magnoliopsida</taxon>
        <taxon>eudicotyledons</taxon>
        <taxon>Gunneridae</taxon>
        <taxon>Pentapetalae</taxon>
        <taxon>rosids</taxon>
        <taxon>malvids</taxon>
        <taxon>Sapindales</taxon>
        <taxon>Sapindaceae</taxon>
        <taxon>Xanthoceroideae</taxon>
        <taxon>Xanthoceras</taxon>
    </lineage>
</organism>
<dbReference type="EC" id="3.1.1.11" evidence="7"/>
<evidence type="ECO:0000256" key="5">
    <source>
        <dbReference type="ARBA" id="ARBA00023085"/>
    </source>
</evidence>
<evidence type="ECO:0000313" key="11">
    <source>
        <dbReference type="Proteomes" id="UP000827721"/>
    </source>
</evidence>
<feature type="transmembrane region" description="Helical" evidence="8">
    <location>
        <begin position="29"/>
        <end position="52"/>
    </location>
</feature>
<dbReference type="Gene3D" id="1.20.140.40">
    <property type="entry name" value="Invertase/pectin methylesterase inhibitor family protein"/>
    <property type="match status" value="1"/>
</dbReference>
<evidence type="ECO:0000256" key="1">
    <source>
        <dbReference type="ARBA" id="ARBA00005184"/>
    </source>
</evidence>
<dbReference type="SMART" id="SM00856">
    <property type="entry name" value="PMEI"/>
    <property type="match status" value="1"/>
</dbReference>
<keyword evidence="8" id="KW-0812">Transmembrane</keyword>
<dbReference type="PROSITE" id="PS00503">
    <property type="entry name" value="PECTINESTERASE_2"/>
    <property type="match status" value="1"/>
</dbReference>
<dbReference type="Gene3D" id="2.160.20.10">
    <property type="entry name" value="Single-stranded right-handed beta-helix, Pectin lyase-like"/>
    <property type="match status" value="1"/>
</dbReference>
<dbReference type="InterPro" id="IPR006501">
    <property type="entry name" value="Pectinesterase_inhib_dom"/>
</dbReference>
<evidence type="ECO:0000256" key="4">
    <source>
        <dbReference type="ARBA" id="ARBA00022801"/>
    </source>
</evidence>
<comment type="similarity">
    <text evidence="3">In the C-terminal section; belongs to the pectinesterase family.</text>
</comment>
<dbReference type="InterPro" id="IPR035513">
    <property type="entry name" value="Invertase/methylesterase_inhib"/>
</dbReference>
<feature type="active site" evidence="6">
    <location>
        <position position="430"/>
    </location>
</feature>
<evidence type="ECO:0000256" key="6">
    <source>
        <dbReference type="PROSITE-ProRule" id="PRU10040"/>
    </source>
</evidence>
<reference evidence="10 11" key="1">
    <citation type="submission" date="2021-02" db="EMBL/GenBank/DDBJ databases">
        <title>Plant Genome Project.</title>
        <authorList>
            <person name="Zhang R.-G."/>
        </authorList>
    </citation>
    <scope>NUCLEOTIDE SEQUENCE [LARGE SCALE GENOMIC DNA]</scope>
    <source>
        <tissue evidence="10">Leaves</tissue>
    </source>
</reference>
<evidence type="ECO:0000259" key="9">
    <source>
        <dbReference type="SMART" id="SM00856"/>
    </source>
</evidence>
<comment type="similarity">
    <text evidence="2">In the N-terminal section; belongs to the PMEI family.</text>
</comment>
<evidence type="ECO:0000256" key="2">
    <source>
        <dbReference type="ARBA" id="ARBA00006027"/>
    </source>
</evidence>
<keyword evidence="7" id="KW-0964">Secreted</keyword>
<dbReference type="InterPro" id="IPR011050">
    <property type="entry name" value="Pectin_lyase_fold/virulence"/>
</dbReference>
<dbReference type="InterPro" id="IPR018040">
    <property type="entry name" value="Pectinesterase_Tyr_AS"/>
</dbReference>
<gene>
    <name evidence="10" type="ORF">JRO89_XS09G0239700</name>
</gene>
<comment type="pathway">
    <text evidence="1 7">Glycan metabolism; pectin degradation; 2-dehydro-3-deoxy-D-gluconate from pectin: step 1/5.</text>
</comment>
<dbReference type="SUPFAM" id="SSF101148">
    <property type="entry name" value="Plant invertase/pectin methylesterase inhibitor"/>
    <property type="match status" value="1"/>
</dbReference>
<dbReference type="InterPro" id="IPR012334">
    <property type="entry name" value="Pectin_lyas_fold"/>
</dbReference>
<comment type="caution">
    <text evidence="10">The sequence shown here is derived from an EMBL/GenBank/DDBJ whole genome shotgun (WGS) entry which is preliminary data.</text>
</comment>
<dbReference type="PANTHER" id="PTHR31707">
    <property type="entry name" value="PECTINESTERASE"/>
    <property type="match status" value="1"/>
</dbReference>
<dbReference type="SUPFAM" id="SSF51126">
    <property type="entry name" value="Pectin lyase-like"/>
    <property type="match status" value="1"/>
</dbReference>
<evidence type="ECO:0000256" key="3">
    <source>
        <dbReference type="ARBA" id="ARBA00007786"/>
    </source>
</evidence>
<keyword evidence="7" id="KW-0961">Cell wall biogenesis/degradation</keyword>
<dbReference type="PROSITE" id="PS00800">
    <property type="entry name" value="PECTINESTERASE_1"/>
    <property type="match status" value="1"/>
</dbReference>
<protein>
    <recommendedName>
        <fullName evidence="7">Pectinesterase</fullName>
        <ecNumber evidence="7">3.1.1.11</ecNumber>
    </recommendedName>
</protein>